<dbReference type="Gramene" id="OB03G34850.1">
    <property type="protein sequence ID" value="OB03G34850.1"/>
    <property type="gene ID" value="OB03G34850"/>
</dbReference>
<organism evidence="2">
    <name type="scientific">Oryza brachyantha</name>
    <name type="common">malo sina</name>
    <dbReference type="NCBI Taxonomy" id="4533"/>
    <lineage>
        <taxon>Eukaryota</taxon>
        <taxon>Viridiplantae</taxon>
        <taxon>Streptophyta</taxon>
        <taxon>Embryophyta</taxon>
        <taxon>Tracheophyta</taxon>
        <taxon>Spermatophyta</taxon>
        <taxon>Magnoliopsida</taxon>
        <taxon>Liliopsida</taxon>
        <taxon>Poales</taxon>
        <taxon>Poaceae</taxon>
        <taxon>BOP clade</taxon>
        <taxon>Oryzoideae</taxon>
        <taxon>Oryzeae</taxon>
        <taxon>Oryzinae</taxon>
        <taxon>Oryza</taxon>
    </lineage>
</organism>
<dbReference type="eggNOG" id="KOG1947">
    <property type="taxonomic scope" value="Eukaryota"/>
</dbReference>
<dbReference type="Gene3D" id="3.80.10.10">
    <property type="entry name" value="Ribonuclease Inhibitor"/>
    <property type="match status" value="1"/>
</dbReference>
<dbReference type="Proteomes" id="UP000006038">
    <property type="component" value="Chromosome 3"/>
</dbReference>
<dbReference type="Pfam" id="PF24758">
    <property type="entry name" value="LRR_At5g56370"/>
    <property type="match status" value="1"/>
</dbReference>
<dbReference type="STRING" id="4533.J3LR09"/>
<evidence type="ECO:0000313" key="2">
    <source>
        <dbReference type="EnsemblPlants" id="OB03G34850.1"/>
    </source>
</evidence>
<sequence>MAETPRASSPRPWADLDTDCLVHVFRRLDLDDLASAAPLLALHCPDLAGLRIASGSIKPEDAAAMAASLPRLRSLCLDRCYLPRQELLAILAGCAELREFTARGCVGFDEKDEEVLRRGAGMERFDVGGSRLLDEHPDVEPTNDDDFYCYSDDSYVDVI</sequence>
<dbReference type="HOGENOM" id="CLU_1456560_0_0_1"/>
<evidence type="ECO:0000313" key="3">
    <source>
        <dbReference type="Proteomes" id="UP000006038"/>
    </source>
</evidence>
<dbReference type="EnsemblPlants" id="OB03G34850.1">
    <property type="protein sequence ID" value="OB03G34850.1"/>
    <property type="gene ID" value="OB03G34850"/>
</dbReference>
<dbReference type="InterPro" id="IPR032675">
    <property type="entry name" value="LRR_dom_sf"/>
</dbReference>
<keyword evidence="3" id="KW-1185">Reference proteome</keyword>
<dbReference type="PANTHER" id="PTHR38926:SF5">
    <property type="entry name" value="F-BOX AND LEUCINE-RICH REPEAT PROTEIN 6"/>
    <property type="match status" value="1"/>
</dbReference>
<feature type="domain" description="F-box/LRR-repeat protein 15/At3g58940/PEG3-like LRR" evidence="1">
    <location>
        <begin position="36"/>
        <end position="104"/>
    </location>
</feature>
<accession>J3LR09</accession>
<reference evidence="2" key="2">
    <citation type="submission" date="2013-04" db="UniProtKB">
        <authorList>
            <consortium name="EnsemblPlants"/>
        </authorList>
    </citation>
    <scope>IDENTIFICATION</scope>
</reference>
<dbReference type="PANTHER" id="PTHR38926">
    <property type="entry name" value="F-BOX DOMAIN CONTAINING PROTEIN, EXPRESSED"/>
    <property type="match status" value="1"/>
</dbReference>
<dbReference type="AlphaFoldDB" id="J3LR09"/>
<evidence type="ECO:0000259" key="1">
    <source>
        <dbReference type="Pfam" id="PF24758"/>
    </source>
</evidence>
<proteinExistence type="predicted"/>
<protein>
    <recommendedName>
        <fullName evidence="1">F-box/LRR-repeat protein 15/At3g58940/PEG3-like LRR domain-containing protein</fullName>
    </recommendedName>
</protein>
<dbReference type="SUPFAM" id="SSF52047">
    <property type="entry name" value="RNI-like"/>
    <property type="match status" value="1"/>
</dbReference>
<name>J3LR09_ORYBR</name>
<dbReference type="InterPro" id="IPR055411">
    <property type="entry name" value="LRR_FXL15/At3g58940/PEG3-like"/>
</dbReference>
<reference evidence="2" key="1">
    <citation type="journal article" date="2013" name="Nat. Commun.">
        <title>Whole-genome sequencing of Oryza brachyantha reveals mechanisms underlying Oryza genome evolution.</title>
        <authorList>
            <person name="Chen J."/>
            <person name="Huang Q."/>
            <person name="Gao D."/>
            <person name="Wang J."/>
            <person name="Lang Y."/>
            <person name="Liu T."/>
            <person name="Li B."/>
            <person name="Bai Z."/>
            <person name="Luis Goicoechea J."/>
            <person name="Liang C."/>
            <person name="Chen C."/>
            <person name="Zhang W."/>
            <person name="Sun S."/>
            <person name="Liao Y."/>
            <person name="Zhang X."/>
            <person name="Yang L."/>
            <person name="Song C."/>
            <person name="Wang M."/>
            <person name="Shi J."/>
            <person name="Liu G."/>
            <person name="Liu J."/>
            <person name="Zhou H."/>
            <person name="Zhou W."/>
            <person name="Yu Q."/>
            <person name="An N."/>
            <person name="Chen Y."/>
            <person name="Cai Q."/>
            <person name="Wang B."/>
            <person name="Liu B."/>
            <person name="Min J."/>
            <person name="Huang Y."/>
            <person name="Wu H."/>
            <person name="Li Z."/>
            <person name="Zhang Y."/>
            <person name="Yin Y."/>
            <person name="Song W."/>
            <person name="Jiang J."/>
            <person name="Jackson S.A."/>
            <person name="Wing R.A."/>
            <person name="Wang J."/>
            <person name="Chen M."/>
        </authorList>
    </citation>
    <scope>NUCLEOTIDE SEQUENCE [LARGE SCALE GENOMIC DNA]</scope>
    <source>
        <strain evidence="2">cv. IRGC 101232</strain>
    </source>
</reference>